<dbReference type="PRINTS" id="PR00706">
    <property type="entry name" value="PYROGLUPTASE"/>
</dbReference>
<dbReference type="OrthoDB" id="9779738at2"/>
<keyword evidence="3" id="KW-0963">Cytoplasm</keyword>
<dbReference type="SUPFAM" id="SSF53182">
    <property type="entry name" value="Pyrrolidone carboxyl peptidase (pyroglutamate aminopeptidase)"/>
    <property type="match status" value="1"/>
</dbReference>
<gene>
    <name evidence="9" type="ORF">BB934_42890</name>
</gene>
<evidence type="ECO:0000256" key="2">
    <source>
        <dbReference type="ARBA" id="ARBA00019191"/>
    </source>
</evidence>
<dbReference type="Gene3D" id="3.40.630.20">
    <property type="entry name" value="Peptidase C15, pyroglutamyl peptidase I-like"/>
    <property type="match status" value="1"/>
</dbReference>
<dbReference type="PIRSF" id="PIRSF015592">
    <property type="entry name" value="Prld-crbxl_pptds"/>
    <property type="match status" value="1"/>
</dbReference>
<reference evidence="9" key="1">
    <citation type="submission" date="2016-07" db="EMBL/GenBank/DDBJ databases">
        <title>Microvirga ossetica sp. nov. a new species of rhizobia isolated from root nodules of the legume species Vicia alpestris Steven originated from North Ossetia region in the Caucasus.</title>
        <authorList>
            <person name="Safronova V.I."/>
            <person name="Kuznetsova I.G."/>
            <person name="Sazanova A.L."/>
            <person name="Belimov A."/>
            <person name="Andronov E."/>
            <person name="Osledkin Y.S."/>
            <person name="Onishchuk O.P."/>
            <person name="Kurchak O.N."/>
            <person name="Shaposhnikov A.I."/>
            <person name="Willems A."/>
            <person name="Tikhonovich I.A."/>
        </authorList>
    </citation>
    <scope>NUCLEOTIDE SEQUENCE [LARGE SCALE GENOMIC DNA]</scope>
    <source>
        <strain evidence="9">V5/3M</strain>
        <plasmid evidence="9">unnamed4</plasmid>
    </source>
</reference>
<evidence type="ECO:0000256" key="7">
    <source>
        <dbReference type="ARBA" id="ARBA00030836"/>
    </source>
</evidence>
<dbReference type="GO" id="GO:0006508">
    <property type="term" value="P:proteolysis"/>
    <property type="evidence" value="ECO:0007669"/>
    <property type="project" value="UniProtKB-KW"/>
</dbReference>
<keyword evidence="6" id="KW-0788">Thiol protease</keyword>
<evidence type="ECO:0000256" key="5">
    <source>
        <dbReference type="ARBA" id="ARBA00022801"/>
    </source>
</evidence>
<dbReference type="AlphaFoldDB" id="A0A1B2EYG3"/>
<dbReference type="PANTHER" id="PTHR23402:SF1">
    <property type="entry name" value="PYROGLUTAMYL-PEPTIDASE I"/>
    <property type="match status" value="1"/>
</dbReference>
<dbReference type="InterPro" id="IPR000816">
    <property type="entry name" value="Peptidase_C15"/>
</dbReference>
<organism evidence="9">
    <name type="scientific">Microvirga ossetica</name>
    <dbReference type="NCBI Taxonomy" id="1882682"/>
    <lineage>
        <taxon>Bacteria</taxon>
        <taxon>Pseudomonadati</taxon>
        <taxon>Pseudomonadota</taxon>
        <taxon>Alphaproteobacteria</taxon>
        <taxon>Hyphomicrobiales</taxon>
        <taxon>Methylobacteriaceae</taxon>
        <taxon>Microvirga</taxon>
    </lineage>
</organism>
<keyword evidence="4" id="KW-0645">Protease</keyword>
<dbReference type="PANTHER" id="PTHR23402">
    <property type="entry name" value="PROTEASE FAMILY C15 PYROGLUTAMYL-PEPTIDASE I-RELATED"/>
    <property type="match status" value="1"/>
</dbReference>
<evidence type="ECO:0000256" key="1">
    <source>
        <dbReference type="ARBA" id="ARBA00006641"/>
    </source>
</evidence>
<evidence type="ECO:0000256" key="6">
    <source>
        <dbReference type="ARBA" id="ARBA00022807"/>
    </source>
</evidence>
<dbReference type="EMBL" id="CP016620">
    <property type="protein sequence ID" value="ANY84972.1"/>
    <property type="molecule type" value="Genomic_DNA"/>
</dbReference>
<dbReference type="RefSeq" id="WP_099515801.1">
    <property type="nucleotide sequence ID" value="NZ_CP016620.1"/>
</dbReference>
<sequence length="219" mass="23442">MPEILLTGFQPYGGRQLNPSAEIVRALDGTKIGGCLVRGMLLPVSFQAAKQPLDDAIAEHHPAVVVSTGLWPGEPVIRLERVAVNRASFEMPDNDGQRPLDENVDSEGPVARAVTLPVGTIIPALREKGIPARTSDTAGTFLCNTTLYRALGACERIGTGARCGFVHLPYLPQQVAALLDDLSSEGRLELHQRADLASMCFDMMLDAVSTTLALSLDPD</sequence>
<dbReference type="KEGG" id="moc:BB934_42890"/>
<accession>A0A1B2EYG3</accession>
<evidence type="ECO:0000256" key="4">
    <source>
        <dbReference type="ARBA" id="ARBA00022670"/>
    </source>
</evidence>
<dbReference type="InterPro" id="IPR016125">
    <property type="entry name" value="Peptidase_C15-like"/>
</dbReference>
<dbReference type="InterPro" id="IPR036440">
    <property type="entry name" value="Peptidase_C15-like_sf"/>
</dbReference>
<geneLocation type="plasmid" evidence="9">
    <name>unnamed4</name>
</geneLocation>
<name>A0A1B2EYG3_9HYPH</name>
<dbReference type="GO" id="GO:0016920">
    <property type="term" value="F:pyroglutamyl-peptidase activity"/>
    <property type="evidence" value="ECO:0007669"/>
    <property type="project" value="InterPro"/>
</dbReference>
<keyword evidence="9" id="KW-0614">Plasmid</keyword>
<dbReference type="CDD" id="cd00501">
    <property type="entry name" value="Peptidase_C15"/>
    <property type="match status" value="1"/>
</dbReference>
<proteinExistence type="inferred from homology"/>
<evidence type="ECO:0000313" key="9">
    <source>
        <dbReference type="EMBL" id="ANY84972.1"/>
    </source>
</evidence>
<dbReference type="Pfam" id="PF01470">
    <property type="entry name" value="Peptidase_C15"/>
    <property type="match status" value="1"/>
</dbReference>
<evidence type="ECO:0000256" key="8">
    <source>
        <dbReference type="ARBA" id="ARBA00031559"/>
    </source>
</evidence>
<comment type="similarity">
    <text evidence="1">Belongs to the peptidase C15 family.</text>
</comment>
<dbReference type="GO" id="GO:0005829">
    <property type="term" value="C:cytosol"/>
    <property type="evidence" value="ECO:0007669"/>
    <property type="project" value="InterPro"/>
</dbReference>
<keyword evidence="5" id="KW-0378">Hydrolase</keyword>
<evidence type="ECO:0000256" key="3">
    <source>
        <dbReference type="ARBA" id="ARBA00022490"/>
    </source>
</evidence>
<protein>
    <recommendedName>
        <fullName evidence="2">Pyrrolidone-carboxylate peptidase</fullName>
    </recommendedName>
    <alternativeName>
        <fullName evidence="7">5-oxoprolyl-peptidase</fullName>
    </alternativeName>
    <alternativeName>
        <fullName evidence="8">Pyroglutamyl-peptidase I</fullName>
    </alternativeName>
</protein>